<reference evidence="2" key="1">
    <citation type="submission" date="2019-10" db="EMBL/GenBank/DDBJ databases">
        <authorList>
            <consortium name="Genoscope - CEA"/>
            <person name="William W."/>
        </authorList>
    </citation>
    <scope>NUCLEOTIDE SEQUENCE [LARGE SCALE GENOMIC DNA]</scope>
    <source>
        <strain evidence="2">BBR_PRJEB10994</strain>
    </source>
</reference>
<gene>
    <name evidence="2" type="ORF">PL9631_510024</name>
</gene>
<dbReference type="OrthoDB" id="468567at2"/>
<dbReference type="AlphaFoldDB" id="A0A7Z9DZV6"/>
<dbReference type="RefSeq" id="WP_083618841.1">
    <property type="nucleotide sequence ID" value="NZ_LR735008.1"/>
</dbReference>
<dbReference type="Proteomes" id="UP000182190">
    <property type="component" value="Unassembled WGS sequence"/>
</dbReference>
<keyword evidence="3" id="KW-1185">Reference proteome</keyword>
<dbReference type="EMBL" id="CZCS02000192">
    <property type="protein sequence ID" value="VXD20436.1"/>
    <property type="molecule type" value="Genomic_DNA"/>
</dbReference>
<proteinExistence type="predicted"/>
<sequence>MECRKNRKGEKMCNIISHPDPDKHRESFCPECNKRFIKKDEGWNFDGVWAVIFVLGLFFLILMLSGCKKPANSDLIRSMDISNSGLNHPKSVK</sequence>
<name>A0A7Z9DZV6_9CYAN</name>
<accession>A0A7Z9DZV6</accession>
<protein>
    <submittedName>
        <fullName evidence="2">Uncharacterized protein</fullName>
    </submittedName>
</protein>
<comment type="caution">
    <text evidence="2">The sequence shown here is derived from an EMBL/GenBank/DDBJ whole genome shotgun (WGS) entry which is preliminary data.</text>
</comment>
<keyword evidence="1" id="KW-1133">Transmembrane helix</keyword>
<evidence type="ECO:0000256" key="1">
    <source>
        <dbReference type="SAM" id="Phobius"/>
    </source>
</evidence>
<keyword evidence="1" id="KW-0812">Transmembrane</keyword>
<organism evidence="2 3">
    <name type="scientific">Planktothrix paucivesiculata PCC 9631</name>
    <dbReference type="NCBI Taxonomy" id="671071"/>
    <lineage>
        <taxon>Bacteria</taxon>
        <taxon>Bacillati</taxon>
        <taxon>Cyanobacteriota</taxon>
        <taxon>Cyanophyceae</taxon>
        <taxon>Oscillatoriophycideae</taxon>
        <taxon>Oscillatoriales</taxon>
        <taxon>Microcoleaceae</taxon>
        <taxon>Planktothrix</taxon>
    </lineage>
</organism>
<feature type="transmembrane region" description="Helical" evidence="1">
    <location>
        <begin position="48"/>
        <end position="67"/>
    </location>
</feature>
<evidence type="ECO:0000313" key="3">
    <source>
        <dbReference type="Proteomes" id="UP000182190"/>
    </source>
</evidence>
<keyword evidence="1" id="KW-0472">Membrane</keyword>
<evidence type="ECO:0000313" key="2">
    <source>
        <dbReference type="EMBL" id="VXD20436.1"/>
    </source>
</evidence>